<protein>
    <recommendedName>
        <fullName evidence="2">DUF488 domain-containing protein</fullName>
    </recommendedName>
</protein>
<organism evidence="1">
    <name type="scientific">marine sediment metagenome</name>
    <dbReference type="NCBI Taxonomy" id="412755"/>
    <lineage>
        <taxon>unclassified sequences</taxon>
        <taxon>metagenomes</taxon>
        <taxon>ecological metagenomes</taxon>
    </lineage>
</organism>
<dbReference type="InterPro" id="IPR007438">
    <property type="entry name" value="DUF488"/>
</dbReference>
<name>A0A0F9CXF5_9ZZZZ</name>
<evidence type="ECO:0000313" key="1">
    <source>
        <dbReference type="EMBL" id="KKL04548.1"/>
    </source>
</evidence>
<proteinExistence type="predicted"/>
<sequence>MKEIEMDRIKELTRFTRKIKTEFVKGIKPNKLMQKLKRKDINIVVDIRWWSVYPTYFAPKNMRDLLAAHNIEYIRYRELGNPSKLRHKAGENFELAKELYLDYIIKDFKARQIFLDLFKKIRFKKNYCLICYCQTLDPKLCHRFWLKEALVNAKRLTLGFEGSFVLDLKPIPMIQEVQ</sequence>
<comment type="caution">
    <text evidence="1">The sequence shown here is derived from an EMBL/GenBank/DDBJ whole genome shotgun (WGS) entry which is preliminary data.</text>
</comment>
<accession>A0A0F9CXF5</accession>
<reference evidence="1" key="1">
    <citation type="journal article" date="2015" name="Nature">
        <title>Complex archaea that bridge the gap between prokaryotes and eukaryotes.</title>
        <authorList>
            <person name="Spang A."/>
            <person name="Saw J.H."/>
            <person name="Jorgensen S.L."/>
            <person name="Zaremba-Niedzwiedzka K."/>
            <person name="Martijn J."/>
            <person name="Lind A.E."/>
            <person name="van Eijk R."/>
            <person name="Schleper C."/>
            <person name="Guy L."/>
            <person name="Ettema T.J."/>
        </authorList>
    </citation>
    <scope>NUCLEOTIDE SEQUENCE</scope>
</reference>
<dbReference type="PANTHER" id="PTHR39337:SF1">
    <property type="entry name" value="BLR5642 PROTEIN"/>
    <property type="match status" value="1"/>
</dbReference>
<gene>
    <name evidence="1" type="ORF">LCGC14_2614970</name>
</gene>
<dbReference type="AlphaFoldDB" id="A0A0F9CXF5"/>
<evidence type="ECO:0008006" key="2">
    <source>
        <dbReference type="Google" id="ProtNLM"/>
    </source>
</evidence>
<dbReference type="PANTHER" id="PTHR39337">
    <property type="entry name" value="BLR5642 PROTEIN"/>
    <property type="match status" value="1"/>
</dbReference>
<dbReference type="EMBL" id="LAZR01044480">
    <property type="protein sequence ID" value="KKL04548.1"/>
    <property type="molecule type" value="Genomic_DNA"/>
</dbReference>
<dbReference type="Pfam" id="PF04343">
    <property type="entry name" value="DUF488"/>
    <property type="match status" value="1"/>
</dbReference>